<dbReference type="Proteomes" id="UP000002489">
    <property type="component" value="Unassembled WGS sequence"/>
</dbReference>
<evidence type="ECO:0000313" key="3">
    <source>
        <dbReference type="EnsemblFungi" id="FOXG_09134P0"/>
    </source>
</evidence>
<dbReference type="AlphaFoldDB" id="A0A0D2XYR2"/>
<sequence length="183" mass="20106">MALNGKLRQTQRIITTHNDEGKAIIDTSINSDAPFYALPNGEAHFALGYATKEFPAKLTNNADVESYQGFLTNQPGLSISTGTILRYVDMCPGHVSPMHRTVSLDYGVVLEGEVELILDSGDKKVLKRGDVCVQRATMHAWRNTSETEWARMLYVLLPSTKPDVGGKELGEDYGNMEGVKASE</sequence>
<gene>
    <name evidence="3" type="primary">28950718</name>
    <name evidence="2" type="ORF">FOXB_14478</name>
</gene>
<name>A0A0D2XYR2_FUSOF</name>
<dbReference type="PANTHER" id="PTHR36156:SF3">
    <property type="entry name" value="CUPIN 2 CONSERVED BARREL DOMAIN-CONTAINING PROTEIN"/>
    <property type="match status" value="1"/>
</dbReference>
<dbReference type="OrthoDB" id="5840532at2759"/>
<dbReference type="InterPro" id="IPR047142">
    <property type="entry name" value="OryJ/VirC-like"/>
</dbReference>
<reference evidence="2 4" key="1">
    <citation type="journal article" date="2012" name="Mol. Plant Microbe Interact.">
        <title>A highly conserved effector in Fusarium oxysporum is required for full virulence on Arabidopsis.</title>
        <authorList>
            <person name="Thatcher L.F."/>
            <person name="Gardiner D.M."/>
            <person name="Kazan K."/>
            <person name="Manners J."/>
        </authorList>
    </citation>
    <scope>NUCLEOTIDE SEQUENCE [LARGE SCALE GENOMIC DNA]</scope>
    <source>
        <strain evidence="2 4">Fo5176</strain>
    </source>
</reference>
<evidence type="ECO:0000313" key="2">
    <source>
        <dbReference type="EMBL" id="EGU75006.1"/>
    </source>
</evidence>
<dbReference type="Gene3D" id="2.60.120.10">
    <property type="entry name" value="Jelly Rolls"/>
    <property type="match status" value="1"/>
</dbReference>
<dbReference type="VEuPathDB" id="FungiDB:FOXG_09134"/>
<dbReference type="EnsemblFungi" id="FOXG_09134T0">
    <property type="protein sequence ID" value="FOXG_09134P0"/>
    <property type="gene ID" value="FOXG_09134"/>
</dbReference>
<accession>A0A0D2XYR2</accession>
<dbReference type="PaxDb" id="5507-FOXG_09134P0"/>
<accession>F9G746</accession>
<dbReference type="InterPro" id="IPR013096">
    <property type="entry name" value="Cupin_2"/>
</dbReference>
<dbReference type="InterPro" id="IPR014710">
    <property type="entry name" value="RmlC-like_jellyroll"/>
</dbReference>
<dbReference type="PANTHER" id="PTHR36156">
    <property type="entry name" value="SLR2101 PROTEIN"/>
    <property type="match status" value="1"/>
</dbReference>
<evidence type="ECO:0000313" key="4">
    <source>
        <dbReference type="Proteomes" id="UP000002489"/>
    </source>
</evidence>
<dbReference type="Pfam" id="PF07883">
    <property type="entry name" value="Cupin_2"/>
    <property type="match status" value="1"/>
</dbReference>
<dbReference type="CDD" id="cd02231">
    <property type="entry name" value="cupin_BLL6423-like"/>
    <property type="match status" value="1"/>
</dbReference>
<dbReference type="STRING" id="426428.A0A0D2XYR2"/>
<dbReference type="EMBL" id="AFQF01003587">
    <property type="protein sequence ID" value="EGU75006.1"/>
    <property type="molecule type" value="Genomic_DNA"/>
</dbReference>
<organism evidence="3 4">
    <name type="scientific">Fusarium oxysporum (strain Fo5176)</name>
    <name type="common">Fusarium vascular wilt</name>
    <dbReference type="NCBI Taxonomy" id="660025"/>
    <lineage>
        <taxon>Eukaryota</taxon>
        <taxon>Fungi</taxon>
        <taxon>Dikarya</taxon>
        <taxon>Ascomycota</taxon>
        <taxon>Pezizomycotina</taxon>
        <taxon>Sordariomycetes</taxon>
        <taxon>Hypocreomycetidae</taxon>
        <taxon>Hypocreales</taxon>
        <taxon>Nectriaceae</taxon>
        <taxon>Fusarium</taxon>
        <taxon>Fusarium oxysporum species complex</taxon>
    </lineage>
</organism>
<dbReference type="SUPFAM" id="SSF51182">
    <property type="entry name" value="RmlC-like cupins"/>
    <property type="match status" value="1"/>
</dbReference>
<protein>
    <recommendedName>
        <fullName evidence="1">Cupin type-2 domain-containing protein</fullName>
    </recommendedName>
</protein>
<dbReference type="InterPro" id="IPR011051">
    <property type="entry name" value="RmlC_Cupin_sf"/>
</dbReference>
<feature type="domain" description="Cupin type-2" evidence="1">
    <location>
        <begin position="87"/>
        <end position="155"/>
    </location>
</feature>
<reference evidence="3" key="2">
    <citation type="submission" date="2025-05" db="UniProtKB">
        <authorList>
            <consortium name="EnsemblFungi"/>
        </authorList>
    </citation>
    <scope>IDENTIFICATION</scope>
    <source>
        <strain evidence="3">4287 / CBS 123668 / FGSC 9935 / NRRL 34936</strain>
    </source>
</reference>
<proteinExistence type="predicted"/>
<evidence type="ECO:0000259" key="1">
    <source>
        <dbReference type="Pfam" id="PF07883"/>
    </source>
</evidence>